<dbReference type="AlphaFoldDB" id="A0A9P1CX54"/>
<dbReference type="EMBL" id="CAMXCT020002691">
    <property type="protein sequence ID" value="CAL1153244.1"/>
    <property type="molecule type" value="Genomic_DNA"/>
</dbReference>
<organism evidence="3">
    <name type="scientific">Cladocopium goreaui</name>
    <dbReference type="NCBI Taxonomy" id="2562237"/>
    <lineage>
        <taxon>Eukaryota</taxon>
        <taxon>Sar</taxon>
        <taxon>Alveolata</taxon>
        <taxon>Dinophyceae</taxon>
        <taxon>Suessiales</taxon>
        <taxon>Symbiodiniaceae</taxon>
        <taxon>Cladocopium</taxon>
    </lineage>
</organism>
<feature type="coiled-coil region" evidence="1">
    <location>
        <begin position="243"/>
        <end position="300"/>
    </location>
</feature>
<feature type="region of interest" description="Disordered" evidence="2">
    <location>
        <begin position="645"/>
        <end position="681"/>
    </location>
</feature>
<evidence type="ECO:0000313" key="6">
    <source>
        <dbReference type="Proteomes" id="UP001152797"/>
    </source>
</evidence>
<evidence type="ECO:0000313" key="3">
    <source>
        <dbReference type="EMBL" id="CAI3999869.1"/>
    </source>
</evidence>
<proteinExistence type="predicted"/>
<evidence type="ECO:0000256" key="2">
    <source>
        <dbReference type="SAM" id="MobiDB-lite"/>
    </source>
</evidence>
<reference evidence="3" key="1">
    <citation type="submission" date="2022-10" db="EMBL/GenBank/DDBJ databases">
        <authorList>
            <person name="Chen Y."/>
            <person name="Dougan E. K."/>
            <person name="Chan C."/>
            <person name="Rhodes N."/>
            <person name="Thang M."/>
        </authorList>
    </citation>
    <scope>NUCLEOTIDE SEQUENCE</scope>
</reference>
<dbReference type="EMBL" id="CAMXCT030002691">
    <property type="protein sequence ID" value="CAL4787181.1"/>
    <property type="molecule type" value="Genomic_DNA"/>
</dbReference>
<keyword evidence="6" id="KW-1185">Reference proteome</keyword>
<evidence type="ECO:0000313" key="4">
    <source>
        <dbReference type="EMBL" id="CAL1153244.1"/>
    </source>
</evidence>
<evidence type="ECO:0000313" key="5">
    <source>
        <dbReference type="EMBL" id="CAL4787181.1"/>
    </source>
</evidence>
<protein>
    <submittedName>
        <fullName evidence="5">Major facilitator superfamily domain-containing protein 6</fullName>
    </submittedName>
</protein>
<reference evidence="4" key="2">
    <citation type="submission" date="2024-04" db="EMBL/GenBank/DDBJ databases">
        <authorList>
            <person name="Chen Y."/>
            <person name="Shah S."/>
            <person name="Dougan E. K."/>
            <person name="Thang M."/>
            <person name="Chan C."/>
        </authorList>
    </citation>
    <scope>NUCLEOTIDE SEQUENCE [LARGE SCALE GENOMIC DNA]</scope>
</reference>
<accession>A0A9P1CX54</accession>
<dbReference type="EMBL" id="CAMXCT010002691">
    <property type="protein sequence ID" value="CAI3999869.1"/>
    <property type="molecule type" value="Genomic_DNA"/>
</dbReference>
<sequence length="842" mass="94156">MSWWVLSLDLEQAMKYNLAACWLLRQSGVVRQRGEEFTPQELECKRAEKATDPDTGETIVLVETDPVHGLNKLLDALESINGKTDLDKKGELRHLFYNELRRKPGERISEFCTRFRTLAADLRSEGIQLPAAEFGWFLREKCSAVATETFWGRRWQTVIDAKVSFFLELFIREAFNLDLQQQVLPCIHLFTLQLLFPLGALLGLQGPQTRQSYVTEADLTEEPDDGEAELIPDDAGKEEPSLEEVLQSEAATLAADLEALEAEGVEPELLEELETGVESAAEALVSMREARTKINEVKRDRGYGRSGSAMSQSKPHGNQVNRAKASTKCFDCNLPGHWAGDKECMEPGAGLGKKDKKPGKHVMIAEAMNIEYVMPAETFGEDPPEPHEISAVSAVKGLPTSTLSEALSMQTSTAVPEKPQQIELASDKRLVGNLPRATSCWKSFRERGSGLVPKDGESLVKMVWLNFAMDVKSEKPLLLVKWLRMVRRLFLRSAWHVQGLLLWLLQRPSLRWVPVPYPAISDTMQWRQQAESMVANGSLAKRHLTRAQQVGAFTAQNLKDAVFLRNRMGFNLAFMEDPLLTGMLAARATKGLASKIRPRGGLPVLRQDLLRLATLLHVEIAEGDTMAKLKEKCRPAVDLLMAKTKHVKEPEAKGKPSKSSSASSPEPKAKSPPPSATLTEDPNNLSLQQVQALMESQESRFQTMLSQVMQHVNLQSNINPVLPVVESPDDSMGSFEEVNQAEDLRRRMGMTGAADQQISDEEVQRLNAEYYAEMRRSICRDLRLEDDAANPWEINQHVKKGLGQMIAQAWQQHERDRVLVSNSPKDVLDVSVNNGMMLRTKV</sequence>
<dbReference type="Proteomes" id="UP001152797">
    <property type="component" value="Unassembled WGS sequence"/>
</dbReference>
<name>A0A9P1CX54_9DINO</name>
<comment type="caution">
    <text evidence="3">The sequence shown here is derived from an EMBL/GenBank/DDBJ whole genome shotgun (WGS) entry which is preliminary data.</text>
</comment>
<evidence type="ECO:0000256" key="1">
    <source>
        <dbReference type="SAM" id="Coils"/>
    </source>
</evidence>
<keyword evidence="1" id="KW-0175">Coiled coil</keyword>
<feature type="compositionally biased region" description="Low complexity" evidence="2">
    <location>
        <begin position="657"/>
        <end position="666"/>
    </location>
</feature>
<gene>
    <name evidence="3" type="ORF">C1SCF055_LOCUS26034</name>
</gene>